<dbReference type="KEGG" id="afx:JZ786_00220"/>
<comment type="subcellular location">
    <subcellularLocation>
        <location evidence="1">Cell inner membrane</location>
        <topology evidence="1">Multi-pass membrane protein</topology>
    </subcellularLocation>
    <subcellularLocation>
        <location evidence="9">Cell membrane</location>
        <topology evidence="9">Multi-pass membrane protein</topology>
    </subcellularLocation>
</comment>
<feature type="domain" description="ABC transmembrane type-2" evidence="10">
    <location>
        <begin position="33"/>
        <end position="252"/>
    </location>
</feature>
<feature type="transmembrane region" description="Helical" evidence="9">
    <location>
        <begin position="174"/>
        <end position="190"/>
    </location>
</feature>
<evidence type="ECO:0000256" key="9">
    <source>
        <dbReference type="RuleBase" id="RU361157"/>
    </source>
</evidence>
<evidence type="ECO:0000256" key="2">
    <source>
        <dbReference type="ARBA" id="ARBA00007783"/>
    </source>
</evidence>
<dbReference type="InterPro" id="IPR013525">
    <property type="entry name" value="ABC2_TM"/>
</dbReference>
<dbReference type="PANTHER" id="PTHR30413:SF8">
    <property type="entry name" value="TRANSPORT PERMEASE PROTEIN"/>
    <property type="match status" value="1"/>
</dbReference>
<evidence type="ECO:0000313" key="12">
    <source>
        <dbReference type="Proteomes" id="UP000663505"/>
    </source>
</evidence>
<feature type="transmembrane region" description="Helical" evidence="9">
    <location>
        <begin position="111"/>
        <end position="134"/>
    </location>
</feature>
<dbReference type="PROSITE" id="PS51012">
    <property type="entry name" value="ABC_TM2"/>
    <property type="match status" value="1"/>
</dbReference>
<evidence type="ECO:0000256" key="6">
    <source>
        <dbReference type="ARBA" id="ARBA00022692"/>
    </source>
</evidence>
<feature type="transmembrane region" description="Helical" evidence="9">
    <location>
        <begin position="66"/>
        <end position="90"/>
    </location>
</feature>
<keyword evidence="8 9" id="KW-0472">Membrane</keyword>
<organism evidence="11 12">
    <name type="scientific">Alicyclobacillus mengziensis</name>
    <dbReference type="NCBI Taxonomy" id="2931921"/>
    <lineage>
        <taxon>Bacteria</taxon>
        <taxon>Bacillati</taxon>
        <taxon>Bacillota</taxon>
        <taxon>Bacilli</taxon>
        <taxon>Bacillales</taxon>
        <taxon>Alicyclobacillaceae</taxon>
        <taxon>Alicyclobacillus</taxon>
    </lineage>
</organism>
<dbReference type="Proteomes" id="UP000663505">
    <property type="component" value="Chromosome"/>
</dbReference>
<evidence type="ECO:0000256" key="7">
    <source>
        <dbReference type="ARBA" id="ARBA00022989"/>
    </source>
</evidence>
<keyword evidence="5" id="KW-0997">Cell inner membrane</keyword>
<keyword evidence="4 9" id="KW-1003">Cell membrane</keyword>
<feature type="transmembrane region" description="Helical" evidence="9">
    <location>
        <begin position="230"/>
        <end position="250"/>
    </location>
</feature>
<dbReference type="GO" id="GO:0015920">
    <property type="term" value="P:lipopolysaccharide transport"/>
    <property type="evidence" value="ECO:0007669"/>
    <property type="project" value="TreeGrafter"/>
</dbReference>
<protein>
    <recommendedName>
        <fullName evidence="9">Transport permease protein</fullName>
    </recommendedName>
</protein>
<evidence type="ECO:0000256" key="3">
    <source>
        <dbReference type="ARBA" id="ARBA00022448"/>
    </source>
</evidence>
<evidence type="ECO:0000313" key="11">
    <source>
        <dbReference type="EMBL" id="QSO47533.1"/>
    </source>
</evidence>
<evidence type="ECO:0000256" key="5">
    <source>
        <dbReference type="ARBA" id="ARBA00022519"/>
    </source>
</evidence>
<dbReference type="Pfam" id="PF01061">
    <property type="entry name" value="ABC2_membrane"/>
    <property type="match status" value="1"/>
</dbReference>
<dbReference type="InterPro" id="IPR047817">
    <property type="entry name" value="ABC2_TM_bact-type"/>
</dbReference>
<dbReference type="PRINTS" id="PR00164">
    <property type="entry name" value="ABC2TRNSPORT"/>
</dbReference>
<sequence length="260" mass="30133">MKPNLTTGLLKYRYLLYELVVRDIKIRYRRSVLGLLWTLLNPVLMMTVMTAIFSKLFRFDIPHFPIYFFAGNIVFTFMTEATTNSLYSVVGNASLIKKVYIPKYLFPVSKALSSLVNLFFAYIAMIIIMLVTRVSVGAAMLMSPLLVFYLLLFTTGLGLILSTLMVFFRDIAHLYGVFTLAWMYFTPIFYPNTLLSQNKFGWVLKINPMYHFIEYMRMLVLQDRVPGPSANLSCFLIGLGFLLVGLYFFYKKQDKFILNI</sequence>
<evidence type="ECO:0000256" key="1">
    <source>
        <dbReference type="ARBA" id="ARBA00004429"/>
    </source>
</evidence>
<keyword evidence="7 9" id="KW-1133">Transmembrane helix</keyword>
<evidence type="ECO:0000256" key="8">
    <source>
        <dbReference type="ARBA" id="ARBA00023136"/>
    </source>
</evidence>
<reference evidence="11 12" key="1">
    <citation type="submission" date="2021-02" db="EMBL/GenBank/DDBJ databases">
        <title>Alicyclobacillus curvatus sp. nov. and Alicyclobacillus mengziensis sp. nov., two acidophilic bacteria isolated from acid mine drainage.</title>
        <authorList>
            <person name="Huang Y."/>
        </authorList>
    </citation>
    <scope>NUCLEOTIDE SEQUENCE [LARGE SCALE GENOMIC DNA]</scope>
    <source>
        <strain evidence="11 12">S30H14</strain>
    </source>
</reference>
<feature type="transmembrane region" description="Helical" evidence="9">
    <location>
        <begin position="146"/>
        <end position="167"/>
    </location>
</feature>
<evidence type="ECO:0000259" key="10">
    <source>
        <dbReference type="PROSITE" id="PS51012"/>
    </source>
</evidence>
<dbReference type="GO" id="GO:0140359">
    <property type="term" value="F:ABC-type transporter activity"/>
    <property type="evidence" value="ECO:0007669"/>
    <property type="project" value="InterPro"/>
</dbReference>
<keyword evidence="12" id="KW-1185">Reference proteome</keyword>
<keyword evidence="6 9" id="KW-0812">Transmembrane</keyword>
<proteinExistence type="inferred from homology"/>
<dbReference type="InterPro" id="IPR000412">
    <property type="entry name" value="ABC_2_transport"/>
</dbReference>
<keyword evidence="3 9" id="KW-0813">Transport</keyword>
<dbReference type="GO" id="GO:0043190">
    <property type="term" value="C:ATP-binding cassette (ABC) transporter complex"/>
    <property type="evidence" value="ECO:0007669"/>
    <property type="project" value="InterPro"/>
</dbReference>
<comment type="similarity">
    <text evidence="2 9">Belongs to the ABC-2 integral membrane protein family.</text>
</comment>
<dbReference type="PANTHER" id="PTHR30413">
    <property type="entry name" value="INNER MEMBRANE TRANSPORT PERMEASE"/>
    <property type="match status" value="1"/>
</dbReference>
<dbReference type="EMBL" id="CP071182">
    <property type="protein sequence ID" value="QSO47533.1"/>
    <property type="molecule type" value="Genomic_DNA"/>
</dbReference>
<dbReference type="AlphaFoldDB" id="A0A9X7VYN7"/>
<feature type="transmembrane region" description="Helical" evidence="9">
    <location>
        <begin position="32"/>
        <end position="54"/>
    </location>
</feature>
<name>A0A9X7VYN7_9BACL</name>
<dbReference type="RefSeq" id="WP_206656877.1">
    <property type="nucleotide sequence ID" value="NZ_CP071182.1"/>
</dbReference>
<evidence type="ECO:0000256" key="4">
    <source>
        <dbReference type="ARBA" id="ARBA00022475"/>
    </source>
</evidence>
<gene>
    <name evidence="11" type="ORF">JZ786_00220</name>
</gene>
<accession>A0A9X7VYN7</accession>